<dbReference type="EMBL" id="CADCXU010018163">
    <property type="protein sequence ID" value="CAB0006667.1"/>
    <property type="molecule type" value="Genomic_DNA"/>
</dbReference>
<sequence length="72" mass="8057">MELDSGNTYLRLSKFEVLAQNSRSAQSNYRDKTNKLRRGYSVEGIQCCKTFELCGPPGRAGRPLAPNYSKPS</sequence>
<reference evidence="1 2" key="1">
    <citation type="submission" date="2020-02" db="EMBL/GenBank/DDBJ databases">
        <authorList>
            <person name="Ferguson B K."/>
        </authorList>
    </citation>
    <scope>NUCLEOTIDE SEQUENCE [LARGE SCALE GENOMIC DNA]</scope>
</reference>
<keyword evidence="2" id="KW-1185">Reference proteome</keyword>
<evidence type="ECO:0000313" key="1">
    <source>
        <dbReference type="EMBL" id="CAB0006667.1"/>
    </source>
</evidence>
<proteinExistence type="predicted"/>
<feature type="non-terminal residue" evidence="1">
    <location>
        <position position="72"/>
    </location>
</feature>
<dbReference type="AlphaFoldDB" id="A0A6H5GRA3"/>
<accession>A0A6H5GRA3</accession>
<name>A0A6H5GRA3_9HEMI</name>
<dbReference type="Proteomes" id="UP000479000">
    <property type="component" value="Unassembled WGS sequence"/>
</dbReference>
<evidence type="ECO:0000313" key="2">
    <source>
        <dbReference type="Proteomes" id="UP000479000"/>
    </source>
</evidence>
<organism evidence="1 2">
    <name type="scientific">Nesidiocoris tenuis</name>
    <dbReference type="NCBI Taxonomy" id="355587"/>
    <lineage>
        <taxon>Eukaryota</taxon>
        <taxon>Metazoa</taxon>
        <taxon>Ecdysozoa</taxon>
        <taxon>Arthropoda</taxon>
        <taxon>Hexapoda</taxon>
        <taxon>Insecta</taxon>
        <taxon>Pterygota</taxon>
        <taxon>Neoptera</taxon>
        <taxon>Paraneoptera</taxon>
        <taxon>Hemiptera</taxon>
        <taxon>Heteroptera</taxon>
        <taxon>Panheteroptera</taxon>
        <taxon>Cimicomorpha</taxon>
        <taxon>Miridae</taxon>
        <taxon>Dicyphina</taxon>
        <taxon>Nesidiocoris</taxon>
    </lineage>
</organism>
<gene>
    <name evidence="1" type="ORF">NTEN_LOCUS12144</name>
</gene>
<protein>
    <submittedName>
        <fullName evidence="1">Uncharacterized protein</fullName>
    </submittedName>
</protein>